<evidence type="ECO:0000256" key="2">
    <source>
        <dbReference type="ARBA" id="ARBA00005417"/>
    </source>
</evidence>
<keyword evidence="5" id="KW-0547">Nucleotide-binding</keyword>
<gene>
    <name evidence="9" type="ORF">FXN63_12760</name>
</gene>
<proteinExistence type="inferred from homology"/>
<evidence type="ECO:0000313" key="9">
    <source>
        <dbReference type="EMBL" id="QEI06606.1"/>
    </source>
</evidence>
<dbReference type="GO" id="GO:0055085">
    <property type="term" value="P:transmembrane transport"/>
    <property type="evidence" value="ECO:0007669"/>
    <property type="project" value="UniProtKB-ARBA"/>
</dbReference>
<dbReference type="Pfam" id="PF08352">
    <property type="entry name" value="oligo_HPY"/>
    <property type="match status" value="1"/>
</dbReference>
<keyword evidence="4" id="KW-1003">Cell membrane</keyword>
<dbReference type="AlphaFoldDB" id="A0A5C0AXZ2"/>
<dbReference type="InterPro" id="IPR013563">
    <property type="entry name" value="Oligopep_ABC_C"/>
</dbReference>
<name>A0A5C0AXZ2_9BURK</name>
<dbReference type="InterPro" id="IPR003593">
    <property type="entry name" value="AAA+_ATPase"/>
</dbReference>
<dbReference type="InterPro" id="IPR050388">
    <property type="entry name" value="ABC_Ni/Peptide_Import"/>
</dbReference>
<dbReference type="GO" id="GO:0015833">
    <property type="term" value="P:peptide transport"/>
    <property type="evidence" value="ECO:0007669"/>
    <property type="project" value="InterPro"/>
</dbReference>
<accession>A0A5C0AXZ2</accession>
<dbReference type="InterPro" id="IPR003439">
    <property type="entry name" value="ABC_transporter-like_ATP-bd"/>
</dbReference>
<keyword evidence="3" id="KW-0813">Transport</keyword>
<reference evidence="9 10" key="1">
    <citation type="submission" date="2019-08" db="EMBL/GenBank/DDBJ databases">
        <title>Amphibian skin-associated Pigmentiphaga: genome sequence and occurrence across geography and hosts.</title>
        <authorList>
            <person name="Bletz M.C."/>
            <person name="Bunk B."/>
            <person name="Sproeer C."/>
            <person name="Biwer P."/>
            <person name="Reiter S."/>
            <person name="Rabemananjara F.C.E."/>
            <person name="Schulz S."/>
            <person name="Overmann J."/>
            <person name="Vences M."/>
        </authorList>
    </citation>
    <scope>NUCLEOTIDE SEQUENCE [LARGE SCALE GENOMIC DNA]</scope>
    <source>
        <strain evidence="9 10">Mada1488</strain>
    </source>
</reference>
<dbReference type="PANTHER" id="PTHR43297">
    <property type="entry name" value="OLIGOPEPTIDE TRANSPORT ATP-BINDING PROTEIN APPD"/>
    <property type="match status" value="1"/>
</dbReference>
<dbReference type="GO" id="GO:0005524">
    <property type="term" value="F:ATP binding"/>
    <property type="evidence" value="ECO:0007669"/>
    <property type="project" value="UniProtKB-KW"/>
</dbReference>
<keyword evidence="7" id="KW-0472">Membrane</keyword>
<evidence type="ECO:0000256" key="6">
    <source>
        <dbReference type="ARBA" id="ARBA00022840"/>
    </source>
</evidence>
<evidence type="ECO:0000256" key="5">
    <source>
        <dbReference type="ARBA" id="ARBA00022741"/>
    </source>
</evidence>
<evidence type="ECO:0000259" key="8">
    <source>
        <dbReference type="PROSITE" id="PS50893"/>
    </source>
</evidence>
<dbReference type="KEGG" id="pacr:FXN63_12760"/>
<organism evidence="9 10">
    <name type="scientific">Pigmentiphaga aceris</name>
    <dbReference type="NCBI Taxonomy" id="1940612"/>
    <lineage>
        <taxon>Bacteria</taxon>
        <taxon>Pseudomonadati</taxon>
        <taxon>Pseudomonadota</taxon>
        <taxon>Betaproteobacteria</taxon>
        <taxon>Burkholderiales</taxon>
        <taxon>Alcaligenaceae</taxon>
        <taxon>Pigmentiphaga</taxon>
    </lineage>
</organism>
<dbReference type="RefSeq" id="WP_148815371.1">
    <property type="nucleotide sequence ID" value="NZ_CP043046.1"/>
</dbReference>
<feature type="domain" description="ABC transporter" evidence="8">
    <location>
        <begin position="17"/>
        <end position="265"/>
    </location>
</feature>
<sequence>MSEQINSITGTSDAPLLSVTDLGVAYDGGRIPVLSGVSFSLAAGRTLGVVGESGCGKSTLAQALVQLLPAGAVRTGGRIDFNGRELTALPETALRDIRGKDIAMILQDPLSSLNPLLRIGTQIAEVSQRHLKLPRRSAWDRARELLASVRLSEPAQRLREYPHQLSGGMRQRVAGAIALAASPKLLIADEPTTALDPTVQVQYLRLLKGLQREHGFSMVFITHDLGVVANICDEVAVMYAGRIVELGTTADIFKTPAHPYTRALLDSLPRIGERAGSLRAISGQPPRPGQVTGGCAFAPRCPHVMPKCREASPTLLASVAADLSLDSSVASSVASSPVPSSPASTATTRARRSLAACWLTQVPAEAHA</sequence>
<dbReference type="OrthoDB" id="9802264at2"/>
<dbReference type="GO" id="GO:0005886">
    <property type="term" value="C:plasma membrane"/>
    <property type="evidence" value="ECO:0007669"/>
    <property type="project" value="UniProtKB-SubCell"/>
</dbReference>
<protein>
    <submittedName>
        <fullName evidence="9">ABC transporter ATP-binding protein</fullName>
    </submittedName>
</protein>
<dbReference type="PANTHER" id="PTHR43297:SF2">
    <property type="entry name" value="DIPEPTIDE TRANSPORT ATP-BINDING PROTEIN DPPD"/>
    <property type="match status" value="1"/>
</dbReference>
<dbReference type="NCBIfam" id="TIGR01727">
    <property type="entry name" value="oligo_HPY"/>
    <property type="match status" value="1"/>
</dbReference>
<dbReference type="Proteomes" id="UP000325161">
    <property type="component" value="Chromosome"/>
</dbReference>
<evidence type="ECO:0000256" key="7">
    <source>
        <dbReference type="ARBA" id="ARBA00023136"/>
    </source>
</evidence>
<evidence type="ECO:0000256" key="1">
    <source>
        <dbReference type="ARBA" id="ARBA00004417"/>
    </source>
</evidence>
<keyword evidence="6 9" id="KW-0067">ATP-binding</keyword>
<evidence type="ECO:0000256" key="4">
    <source>
        <dbReference type="ARBA" id="ARBA00022475"/>
    </source>
</evidence>
<dbReference type="EMBL" id="CP043046">
    <property type="protein sequence ID" value="QEI06606.1"/>
    <property type="molecule type" value="Genomic_DNA"/>
</dbReference>
<dbReference type="PROSITE" id="PS50893">
    <property type="entry name" value="ABC_TRANSPORTER_2"/>
    <property type="match status" value="1"/>
</dbReference>
<dbReference type="FunFam" id="3.40.50.300:FF:000016">
    <property type="entry name" value="Oligopeptide ABC transporter ATP-binding component"/>
    <property type="match status" value="1"/>
</dbReference>
<evidence type="ECO:0000313" key="10">
    <source>
        <dbReference type="Proteomes" id="UP000325161"/>
    </source>
</evidence>
<dbReference type="Pfam" id="PF00005">
    <property type="entry name" value="ABC_tran"/>
    <property type="match status" value="1"/>
</dbReference>
<dbReference type="SUPFAM" id="SSF52540">
    <property type="entry name" value="P-loop containing nucleoside triphosphate hydrolases"/>
    <property type="match status" value="1"/>
</dbReference>
<keyword evidence="10" id="KW-1185">Reference proteome</keyword>
<comment type="subcellular location">
    <subcellularLocation>
        <location evidence="1">Cell inner membrane</location>
        <topology evidence="1">Peripheral membrane protein</topology>
    </subcellularLocation>
</comment>
<dbReference type="CDD" id="cd03257">
    <property type="entry name" value="ABC_NikE_OppD_transporters"/>
    <property type="match status" value="1"/>
</dbReference>
<dbReference type="Gene3D" id="3.40.50.300">
    <property type="entry name" value="P-loop containing nucleotide triphosphate hydrolases"/>
    <property type="match status" value="1"/>
</dbReference>
<comment type="similarity">
    <text evidence="2">Belongs to the ABC transporter superfamily.</text>
</comment>
<dbReference type="GO" id="GO:0016887">
    <property type="term" value="F:ATP hydrolysis activity"/>
    <property type="evidence" value="ECO:0007669"/>
    <property type="project" value="InterPro"/>
</dbReference>
<dbReference type="InterPro" id="IPR027417">
    <property type="entry name" value="P-loop_NTPase"/>
</dbReference>
<dbReference type="SMART" id="SM00382">
    <property type="entry name" value="AAA"/>
    <property type="match status" value="1"/>
</dbReference>
<evidence type="ECO:0000256" key="3">
    <source>
        <dbReference type="ARBA" id="ARBA00022448"/>
    </source>
</evidence>